<sequence length="341" mass="38866">MNLQYACLECLLKQARATTKLQNSTLEQSVLEAVGLVFENLDNFRIFLENPTHFSTLSTKDKTKLQKKLRTFFTQKGIILNGDFEIPPTLLAVLVYEKIAKILKNSSPYLEIKTKSIAQARIYKQGFMQCLEEMLKQNLSAKEILEYAVRICVLGNVIDYGAQCSFDLELEAKKILKEHFAHFALEPFMKKIKTARQLVFIGDNAGENEFDEILIVALKALYPNLKIYYFVRGAEIINDITLRDLQNSDSTLLTISKVIDSGVLSPGFIESLASIEAKEIYRQADVILAKGMGNFESMESCARKDERVFLLFKIKCSVVRDYLKKNLGDFVFFSPFLEQNL</sequence>
<dbReference type="InterPro" id="IPR002791">
    <property type="entry name" value="ARMT1-like_metal-bd"/>
</dbReference>
<protein>
    <submittedName>
        <fullName evidence="2">ARMT1-like domain-containing protein</fullName>
    </submittedName>
</protein>
<dbReference type="InterPro" id="IPR036075">
    <property type="entry name" value="ARMT-1-like_metal-bd_sf"/>
</dbReference>
<organism evidence="2 3">
    <name type="scientific">Helicobacter turcicus</name>
    <dbReference type="NCBI Taxonomy" id="2867412"/>
    <lineage>
        <taxon>Bacteria</taxon>
        <taxon>Pseudomonadati</taxon>
        <taxon>Campylobacterota</taxon>
        <taxon>Epsilonproteobacteria</taxon>
        <taxon>Campylobacterales</taxon>
        <taxon>Helicobacteraceae</taxon>
        <taxon>Helicobacter</taxon>
    </lineage>
</organism>
<dbReference type="InterPro" id="IPR014444">
    <property type="entry name" value="PH1575-like"/>
</dbReference>
<dbReference type="EMBL" id="JAIGYQ010000005">
    <property type="protein sequence ID" value="MBX7490733.1"/>
    <property type="molecule type" value="Genomic_DNA"/>
</dbReference>
<proteinExistence type="predicted"/>
<dbReference type="Gene3D" id="3.40.50.10880">
    <property type="entry name" value="Uncharacterised protein PF01937, DUF89, domain 3"/>
    <property type="match status" value="1"/>
</dbReference>
<dbReference type="Gene3D" id="1.10.285.20">
    <property type="entry name" value="Uncharacterised protein PF01937, DUF89, domain 2"/>
    <property type="match status" value="1"/>
</dbReference>
<keyword evidence="3" id="KW-1185">Reference proteome</keyword>
<evidence type="ECO:0000313" key="2">
    <source>
        <dbReference type="EMBL" id="MBX7490733.1"/>
    </source>
</evidence>
<dbReference type="Proteomes" id="UP000700059">
    <property type="component" value="Unassembled WGS sequence"/>
</dbReference>
<dbReference type="RefSeq" id="WP_221532101.1">
    <property type="nucleotide sequence ID" value="NZ_JAIGYP010000005.1"/>
</dbReference>
<feature type="domain" description="Damage-control phosphatase ARMT1-like metal-binding" evidence="1">
    <location>
        <begin position="5"/>
        <end position="329"/>
    </location>
</feature>
<reference evidence="2 3" key="1">
    <citation type="submission" date="2021-08" db="EMBL/GenBank/DDBJ databases">
        <title>Helicobacter spp. isolated from feces of Anatolian Ground Squirrel (Spermophilus xanthoprymnus) in Turkey.</title>
        <authorList>
            <person name="Aydin F."/>
            <person name="Abay S."/>
            <person name="Kayman T."/>
            <person name="Karakaya E."/>
            <person name="Saticioglu I.B."/>
        </authorList>
    </citation>
    <scope>NUCLEOTIDE SEQUENCE [LARGE SCALE GENOMIC DNA]</scope>
    <source>
        <strain evidence="2 3">Faydin-H70</strain>
    </source>
</reference>
<dbReference type="Pfam" id="PF01937">
    <property type="entry name" value="ARMT1-like_dom"/>
    <property type="match status" value="1"/>
</dbReference>
<dbReference type="PIRSF" id="PIRSF006593">
    <property type="entry name" value="UCP006593"/>
    <property type="match status" value="1"/>
</dbReference>
<dbReference type="SUPFAM" id="SSF111321">
    <property type="entry name" value="AF1104-like"/>
    <property type="match status" value="1"/>
</dbReference>
<evidence type="ECO:0000313" key="3">
    <source>
        <dbReference type="Proteomes" id="UP000700059"/>
    </source>
</evidence>
<accession>A0ABS7JMY3</accession>
<evidence type="ECO:0000259" key="1">
    <source>
        <dbReference type="Pfam" id="PF01937"/>
    </source>
</evidence>
<gene>
    <name evidence="2" type="ORF">K4G57_04550</name>
</gene>
<comment type="caution">
    <text evidence="2">The sequence shown here is derived from an EMBL/GenBank/DDBJ whole genome shotgun (WGS) entry which is preliminary data.</text>
</comment>
<name>A0ABS7JMY3_9HELI</name>